<accession>A0A0A8YY30</accession>
<sequence>MLANEPLAGSFPKSDVKLYSQLCKKTTQEQRQERREPCC</sequence>
<proteinExistence type="predicted"/>
<evidence type="ECO:0000313" key="1">
    <source>
        <dbReference type="EMBL" id="JAD27507.1"/>
    </source>
</evidence>
<protein>
    <submittedName>
        <fullName evidence="1">Uncharacterized protein</fullName>
    </submittedName>
</protein>
<dbReference type="EMBL" id="GBRH01270388">
    <property type="protein sequence ID" value="JAD27507.1"/>
    <property type="molecule type" value="Transcribed_RNA"/>
</dbReference>
<organism evidence="1">
    <name type="scientific">Arundo donax</name>
    <name type="common">Giant reed</name>
    <name type="synonym">Donax arundinaceus</name>
    <dbReference type="NCBI Taxonomy" id="35708"/>
    <lineage>
        <taxon>Eukaryota</taxon>
        <taxon>Viridiplantae</taxon>
        <taxon>Streptophyta</taxon>
        <taxon>Embryophyta</taxon>
        <taxon>Tracheophyta</taxon>
        <taxon>Spermatophyta</taxon>
        <taxon>Magnoliopsida</taxon>
        <taxon>Liliopsida</taxon>
        <taxon>Poales</taxon>
        <taxon>Poaceae</taxon>
        <taxon>PACMAD clade</taxon>
        <taxon>Arundinoideae</taxon>
        <taxon>Arundineae</taxon>
        <taxon>Arundo</taxon>
    </lineage>
</organism>
<dbReference type="AlphaFoldDB" id="A0A0A8YY30"/>
<reference evidence="1" key="1">
    <citation type="submission" date="2014-09" db="EMBL/GenBank/DDBJ databases">
        <authorList>
            <person name="Magalhaes I.L.F."/>
            <person name="Oliveira U."/>
            <person name="Santos F.R."/>
            <person name="Vidigal T.H.D.A."/>
            <person name="Brescovit A.D."/>
            <person name="Santos A.J."/>
        </authorList>
    </citation>
    <scope>NUCLEOTIDE SEQUENCE</scope>
    <source>
        <tissue evidence="1">Shoot tissue taken approximately 20 cm above the soil surface</tissue>
    </source>
</reference>
<reference evidence="1" key="2">
    <citation type="journal article" date="2015" name="Data Brief">
        <title>Shoot transcriptome of the giant reed, Arundo donax.</title>
        <authorList>
            <person name="Barrero R.A."/>
            <person name="Guerrero F.D."/>
            <person name="Moolhuijzen P."/>
            <person name="Goolsby J.A."/>
            <person name="Tidwell J."/>
            <person name="Bellgard S.E."/>
            <person name="Bellgard M.I."/>
        </authorList>
    </citation>
    <scope>NUCLEOTIDE SEQUENCE</scope>
    <source>
        <tissue evidence="1">Shoot tissue taken approximately 20 cm above the soil surface</tissue>
    </source>
</reference>
<name>A0A0A8YY30_ARUDO</name>